<feature type="transmembrane region" description="Helical" evidence="6">
    <location>
        <begin position="386"/>
        <end position="409"/>
    </location>
</feature>
<dbReference type="PANTHER" id="PTHR24002">
    <property type="entry name" value="SOLUTE CARRIER FAMILY 22 MEMBER 18"/>
    <property type="match status" value="1"/>
</dbReference>
<dbReference type="PhylomeDB" id="A7RPG8"/>
<comment type="subcellular location">
    <subcellularLocation>
        <location evidence="1">Membrane</location>
        <topology evidence="1">Multi-pass membrane protein</topology>
    </subcellularLocation>
</comment>
<evidence type="ECO:0000256" key="6">
    <source>
        <dbReference type="SAM" id="Phobius"/>
    </source>
</evidence>
<sequence length="420" mass="45285">MASSQVSIRTEKFTINCLYLLGFLDLMTVSMGLPLAARRARELGATPSIVGLIGSVYGAIQFFSNPLVGKFSDVAGRKKVLLVSLLGTGAAYLLHGLSVSLIMLALTRIPIGLFKQSQSLCKACLADITAPAQRISVFGKFNAFSSLGFVVGPLIGGHLAMTDNGFFRVFLLEGILFVAMTIFTWLCIEHDDQQQSSPNKDVGTASESSEFDGARNSEIQTKSGRKLQENLKIANLLIVRFLMGFSMIIFRSNFSTVLEFRYNTTPKTNGYIMSFNGIVGGLSGYFVGNLLTFYNNDDAKALLHFSSILAMSIFCVTFSPELWVLVVFIAPLAFSSAVSRVCSTNLTLKRGRADEKGLLLGVGNSLMSFARMLSPTLGGLAQELSVYAPGMLSVSVSAVGILLMATRIVGAEASEEKKKD</sequence>
<dbReference type="InterPro" id="IPR001958">
    <property type="entry name" value="Tet-R_TetA/multi-R_MdtG-like"/>
</dbReference>
<evidence type="ECO:0000256" key="5">
    <source>
        <dbReference type="SAM" id="MobiDB-lite"/>
    </source>
</evidence>
<evidence type="ECO:0000313" key="8">
    <source>
        <dbReference type="EMBL" id="EDO46735.1"/>
    </source>
</evidence>
<keyword evidence="3 6" id="KW-1133">Transmembrane helix</keyword>
<keyword evidence="9" id="KW-1185">Reference proteome</keyword>
<dbReference type="Proteomes" id="UP000001593">
    <property type="component" value="Unassembled WGS sequence"/>
</dbReference>
<dbReference type="STRING" id="45351.A7RPG8"/>
<reference evidence="8 9" key="1">
    <citation type="journal article" date="2007" name="Science">
        <title>Sea anemone genome reveals ancestral eumetazoan gene repertoire and genomic organization.</title>
        <authorList>
            <person name="Putnam N.H."/>
            <person name="Srivastava M."/>
            <person name="Hellsten U."/>
            <person name="Dirks B."/>
            <person name="Chapman J."/>
            <person name="Salamov A."/>
            <person name="Terry A."/>
            <person name="Shapiro H."/>
            <person name="Lindquist E."/>
            <person name="Kapitonov V.V."/>
            <person name="Jurka J."/>
            <person name="Genikhovich G."/>
            <person name="Grigoriev I.V."/>
            <person name="Lucas S.M."/>
            <person name="Steele R.E."/>
            <person name="Finnerty J.R."/>
            <person name="Technau U."/>
            <person name="Martindale M.Q."/>
            <person name="Rokhsar D.S."/>
        </authorList>
    </citation>
    <scope>NUCLEOTIDE SEQUENCE [LARGE SCALE GENOMIC DNA]</scope>
    <source>
        <strain evidence="9">CH2 X CH6</strain>
    </source>
</reference>
<protein>
    <recommendedName>
        <fullName evidence="7">Major facilitator superfamily (MFS) profile domain-containing protein</fullName>
    </recommendedName>
</protein>
<dbReference type="GO" id="GO:0016020">
    <property type="term" value="C:membrane"/>
    <property type="evidence" value="ECO:0007669"/>
    <property type="project" value="UniProtKB-SubCell"/>
</dbReference>
<dbReference type="InterPro" id="IPR005829">
    <property type="entry name" value="Sugar_transporter_CS"/>
</dbReference>
<gene>
    <name evidence="8" type="ORF">NEMVEDRAFT_v1g161245</name>
</gene>
<feature type="transmembrane region" description="Helical" evidence="6">
    <location>
        <begin position="301"/>
        <end position="319"/>
    </location>
</feature>
<dbReference type="Gene3D" id="1.20.1250.20">
    <property type="entry name" value="MFS general substrate transporter like domains"/>
    <property type="match status" value="1"/>
</dbReference>
<feature type="transmembrane region" description="Helical" evidence="6">
    <location>
        <begin position="13"/>
        <end position="37"/>
    </location>
</feature>
<accession>A7RPG8</accession>
<evidence type="ECO:0000256" key="3">
    <source>
        <dbReference type="ARBA" id="ARBA00022989"/>
    </source>
</evidence>
<feature type="transmembrane region" description="Helical" evidence="6">
    <location>
        <begin position="80"/>
        <end position="106"/>
    </location>
</feature>
<feature type="transmembrane region" description="Helical" evidence="6">
    <location>
        <begin position="233"/>
        <end position="250"/>
    </location>
</feature>
<dbReference type="SUPFAM" id="SSF103473">
    <property type="entry name" value="MFS general substrate transporter"/>
    <property type="match status" value="1"/>
</dbReference>
<dbReference type="InterPro" id="IPR020846">
    <property type="entry name" value="MFS_dom"/>
</dbReference>
<dbReference type="HOGENOM" id="CLU_001265_10_12_1"/>
<organism evidence="8 9">
    <name type="scientific">Nematostella vectensis</name>
    <name type="common">Starlet sea anemone</name>
    <dbReference type="NCBI Taxonomy" id="45351"/>
    <lineage>
        <taxon>Eukaryota</taxon>
        <taxon>Metazoa</taxon>
        <taxon>Cnidaria</taxon>
        <taxon>Anthozoa</taxon>
        <taxon>Hexacorallia</taxon>
        <taxon>Actiniaria</taxon>
        <taxon>Edwardsiidae</taxon>
        <taxon>Nematostella</taxon>
    </lineage>
</organism>
<evidence type="ECO:0000256" key="2">
    <source>
        <dbReference type="ARBA" id="ARBA00022692"/>
    </source>
</evidence>
<dbReference type="InParanoid" id="A7RPG8"/>
<dbReference type="GO" id="GO:0022857">
    <property type="term" value="F:transmembrane transporter activity"/>
    <property type="evidence" value="ECO:0007669"/>
    <property type="project" value="InterPro"/>
</dbReference>
<feature type="transmembrane region" description="Helical" evidence="6">
    <location>
        <begin position="270"/>
        <end position="294"/>
    </location>
</feature>
<dbReference type="PROSITE" id="PS00216">
    <property type="entry name" value="SUGAR_TRANSPORT_1"/>
    <property type="match status" value="1"/>
</dbReference>
<feature type="transmembrane region" description="Helical" evidence="6">
    <location>
        <begin position="166"/>
        <end position="188"/>
    </location>
</feature>
<dbReference type="EMBL" id="DS469525">
    <property type="protein sequence ID" value="EDO46735.1"/>
    <property type="molecule type" value="Genomic_DNA"/>
</dbReference>
<dbReference type="PANTHER" id="PTHR24002:SF3">
    <property type="entry name" value="SOLUTE CARRIER FAMILY 22 MEMBER 18"/>
    <property type="match status" value="1"/>
</dbReference>
<dbReference type="PRINTS" id="PR01035">
    <property type="entry name" value="TCRTETA"/>
</dbReference>
<evidence type="ECO:0000259" key="7">
    <source>
        <dbReference type="PROSITE" id="PS50850"/>
    </source>
</evidence>
<dbReference type="Pfam" id="PF07690">
    <property type="entry name" value="MFS_1"/>
    <property type="match status" value="1"/>
</dbReference>
<feature type="transmembrane region" description="Helical" evidence="6">
    <location>
        <begin position="49"/>
        <end position="68"/>
    </location>
</feature>
<dbReference type="CDD" id="cd17390">
    <property type="entry name" value="MFS_MFSD9"/>
    <property type="match status" value="1"/>
</dbReference>
<keyword evidence="2 6" id="KW-0812">Transmembrane</keyword>
<evidence type="ECO:0000256" key="1">
    <source>
        <dbReference type="ARBA" id="ARBA00004141"/>
    </source>
</evidence>
<proteinExistence type="predicted"/>
<dbReference type="AlphaFoldDB" id="A7RPG8"/>
<dbReference type="InterPro" id="IPR036259">
    <property type="entry name" value="MFS_trans_sf"/>
</dbReference>
<dbReference type="InterPro" id="IPR011701">
    <property type="entry name" value="MFS"/>
</dbReference>
<feature type="region of interest" description="Disordered" evidence="5">
    <location>
        <begin position="193"/>
        <end position="219"/>
    </location>
</feature>
<feature type="transmembrane region" description="Helical" evidence="6">
    <location>
        <begin position="141"/>
        <end position="160"/>
    </location>
</feature>
<evidence type="ECO:0000256" key="4">
    <source>
        <dbReference type="ARBA" id="ARBA00023136"/>
    </source>
</evidence>
<evidence type="ECO:0000313" key="9">
    <source>
        <dbReference type="Proteomes" id="UP000001593"/>
    </source>
</evidence>
<dbReference type="eggNOG" id="KOG2615">
    <property type="taxonomic scope" value="Eukaryota"/>
</dbReference>
<feature type="transmembrane region" description="Helical" evidence="6">
    <location>
        <begin position="358"/>
        <end position="374"/>
    </location>
</feature>
<name>A7RPG8_NEMVE</name>
<dbReference type="OMA" id="RFVRCLY"/>
<keyword evidence="4 6" id="KW-0472">Membrane</keyword>
<dbReference type="PROSITE" id="PS50850">
    <property type="entry name" value="MFS"/>
    <property type="match status" value="1"/>
</dbReference>
<feature type="domain" description="Major facilitator superfamily (MFS) profile" evidence="7">
    <location>
        <begin position="14"/>
        <end position="418"/>
    </location>
</feature>